<name>A0A841CY06_PLAVE</name>
<dbReference type="EMBL" id="JACHJJ010000005">
    <property type="protein sequence ID" value="MBB5962841.1"/>
    <property type="molecule type" value="Genomic_DNA"/>
</dbReference>
<evidence type="ECO:0000256" key="2">
    <source>
        <dbReference type="SAM" id="Phobius"/>
    </source>
</evidence>
<gene>
    <name evidence="3" type="ORF">FHS22_002109</name>
</gene>
<dbReference type="RefSeq" id="WP_221473459.1">
    <property type="nucleotide sequence ID" value="NZ_BAAAWZ010000001.1"/>
</dbReference>
<feature type="compositionally biased region" description="Pro residues" evidence="1">
    <location>
        <begin position="279"/>
        <end position="308"/>
    </location>
</feature>
<dbReference type="Proteomes" id="UP000562352">
    <property type="component" value="Unassembled WGS sequence"/>
</dbReference>
<feature type="transmembrane region" description="Helical" evidence="2">
    <location>
        <begin position="186"/>
        <end position="204"/>
    </location>
</feature>
<feature type="region of interest" description="Disordered" evidence="1">
    <location>
        <begin position="87"/>
        <end position="163"/>
    </location>
</feature>
<dbReference type="AlphaFoldDB" id="A0A841CY06"/>
<keyword evidence="2" id="KW-0472">Membrane</keyword>
<feature type="region of interest" description="Disordered" evidence="1">
    <location>
        <begin position="272"/>
        <end position="485"/>
    </location>
</feature>
<evidence type="ECO:0000313" key="3">
    <source>
        <dbReference type="EMBL" id="MBB5962841.1"/>
    </source>
</evidence>
<accession>A0A841CY06</accession>
<reference evidence="3 4" key="1">
    <citation type="submission" date="2020-08" db="EMBL/GenBank/DDBJ databases">
        <title>Genomic Encyclopedia of Type Strains, Phase III (KMG-III): the genomes of soil and plant-associated and newly described type strains.</title>
        <authorList>
            <person name="Whitman W."/>
        </authorList>
    </citation>
    <scope>NUCLEOTIDE SEQUENCE [LARGE SCALE GENOMIC DNA]</scope>
    <source>
        <strain evidence="3 4">CECT 3303</strain>
    </source>
</reference>
<keyword evidence="2" id="KW-0812">Transmembrane</keyword>
<organism evidence="3 4">
    <name type="scientific">Planomonospora venezuelensis</name>
    <dbReference type="NCBI Taxonomy" id="1999"/>
    <lineage>
        <taxon>Bacteria</taxon>
        <taxon>Bacillati</taxon>
        <taxon>Actinomycetota</taxon>
        <taxon>Actinomycetes</taxon>
        <taxon>Streptosporangiales</taxon>
        <taxon>Streptosporangiaceae</taxon>
        <taxon>Planomonospora</taxon>
    </lineage>
</organism>
<proteinExistence type="predicted"/>
<keyword evidence="2" id="KW-1133">Transmembrane helix</keyword>
<sequence length="485" mass="49467">MLVSLGLAGTVTFAAASLTGSHPADAATRLVAADPSEIPGCDVDPAAECSEEPTPIVTVTITHNPGDPEPRPTTTSTGQVTVTATVTVPPTTPPATTPPATTAPPATTPPVQVPTSAPVVEPPPVTPSTTDPEVVFPSTEQTPTALPTASAEPTGGASAEPDPATAPYVIRNANSDYNTTALSRQLGILALILVLLVVFAILIFEGRLRRLAHAAAVRRAGPRPADPSGYPAGPGFTSPGFPHAAYQGGAAYAPIISFVPMQMYPPVYPEAYPTDQYPQPEPYPQPYDQPTVYAPPPTGPFDRPPYPPEGTAAFHGGHPVPYGGPQGHPGDLPGAPPPPAFGDFPADPFPRDPALQGPPPQGPADRFPEDPGLARPAPGPAVSSPMFHDQPPFGPRAQSGPAPQEGAAPFGGPPPFGGPMPQDGPAPFGGPMPQDGPPPFGGPPPAGPSTSLTGTAVYPIPGEGAMHPQADPPGKKRGLFRRKQD</sequence>
<feature type="compositionally biased region" description="Pro residues" evidence="1">
    <location>
        <begin position="411"/>
        <end position="447"/>
    </location>
</feature>
<feature type="compositionally biased region" description="Low complexity" evidence="1">
    <location>
        <begin position="400"/>
        <end position="410"/>
    </location>
</feature>
<comment type="caution">
    <text evidence="3">The sequence shown here is derived from an EMBL/GenBank/DDBJ whole genome shotgun (WGS) entry which is preliminary data.</text>
</comment>
<evidence type="ECO:0000313" key="4">
    <source>
        <dbReference type="Proteomes" id="UP000562352"/>
    </source>
</evidence>
<feature type="compositionally biased region" description="Basic residues" evidence="1">
    <location>
        <begin position="475"/>
        <end position="485"/>
    </location>
</feature>
<feature type="compositionally biased region" description="Polar residues" evidence="1">
    <location>
        <begin position="138"/>
        <end position="147"/>
    </location>
</feature>
<evidence type="ECO:0000256" key="1">
    <source>
        <dbReference type="SAM" id="MobiDB-lite"/>
    </source>
</evidence>
<keyword evidence="4" id="KW-1185">Reference proteome</keyword>
<protein>
    <submittedName>
        <fullName evidence="3">Uncharacterized protein</fullName>
    </submittedName>
</protein>